<dbReference type="RefSeq" id="WP_092206518.1">
    <property type="nucleotide sequence ID" value="NZ_FOVN01000001.1"/>
</dbReference>
<keyword evidence="2" id="KW-1185">Reference proteome</keyword>
<dbReference type="EMBL" id="FOVN01000001">
    <property type="protein sequence ID" value="SFN52589.1"/>
    <property type="molecule type" value="Genomic_DNA"/>
</dbReference>
<dbReference type="Proteomes" id="UP000198705">
    <property type="component" value="Unassembled WGS sequence"/>
</dbReference>
<organism evidence="1 2">
    <name type="scientific">Bizionia echini</name>
    <dbReference type="NCBI Taxonomy" id="649333"/>
    <lineage>
        <taxon>Bacteria</taxon>
        <taxon>Pseudomonadati</taxon>
        <taxon>Bacteroidota</taxon>
        <taxon>Flavobacteriia</taxon>
        <taxon>Flavobacteriales</taxon>
        <taxon>Flavobacteriaceae</taxon>
        <taxon>Bizionia</taxon>
    </lineage>
</organism>
<dbReference type="STRING" id="649333.SAMN04487989_1011006"/>
<evidence type="ECO:0000313" key="2">
    <source>
        <dbReference type="Proteomes" id="UP000198705"/>
    </source>
</evidence>
<proteinExistence type="predicted"/>
<protein>
    <submittedName>
        <fullName evidence="1">Uncharacterized protein</fullName>
    </submittedName>
</protein>
<sequence>MKKWKIAFWCCLTILVLITIISAYSIIDQAYALTYQKVYYTETESDFENLIEIINKTDLSRIQIENVFKNHADYEYMDFQNDTISLNRISLIFKNGKLKTIIRD</sequence>
<evidence type="ECO:0000313" key="1">
    <source>
        <dbReference type="EMBL" id="SFN52589.1"/>
    </source>
</evidence>
<accession>A0A1I4ZRH2</accession>
<name>A0A1I4ZRH2_9FLAO</name>
<dbReference type="OrthoDB" id="7064562at2"/>
<dbReference type="AlphaFoldDB" id="A0A1I4ZRH2"/>
<gene>
    <name evidence="1" type="ORF">SAMN04487989_1011006</name>
</gene>
<reference evidence="2" key="1">
    <citation type="submission" date="2016-10" db="EMBL/GenBank/DDBJ databases">
        <authorList>
            <person name="Varghese N."/>
            <person name="Submissions S."/>
        </authorList>
    </citation>
    <scope>NUCLEOTIDE SEQUENCE [LARGE SCALE GENOMIC DNA]</scope>
    <source>
        <strain evidence="2">DSM 23925</strain>
    </source>
</reference>